<gene>
    <name evidence="2" type="ORF">LCGC14_1401830</name>
</gene>
<dbReference type="InterPro" id="IPR019039">
    <property type="entry name" value="T4-Rnl1-like_N"/>
</dbReference>
<dbReference type="GO" id="GO:0016539">
    <property type="term" value="P:intein-mediated protein splicing"/>
    <property type="evidence" value="ECO:0007669"/>
    <property type="project" value="InterPro"/>
</dbReference>
<accession>A0A0F9JX64</accession>
<dbReference type="SMART" id="SM00306">
    <property type="entry name" value="HintN"/>
    <property type="match status" value="1"/>
</dbReference>
<reference evidence="2" key="1">
    <citation type="journal article" date="2015" name="Nature">
        <title>Complex archaea that bridge the gap between prokaryotes and eukaryotes.</title>
        <authorList>
            <person name="Spang A."/>
            <person name="Saw J.H."/>
            <person name="Jorgensen S.L."/>
            <person name="Zaremba-Niedzwiedzka K."/>
            <person name="Martijn J."/>
            <person name="Lind A.E."/>
            <person name="van Eijk R."/>
            <person name="Schleper C."/>
            <person name="Guy L."/>
            <person name="Ettema T.J."/>
        </authorList>
    </citation>
    <scope>NUCLEOTIDE SEQUENCE</scope>
</reference>
<comment type="caution">
    <text evidence="2">The sequence shown here is derived from an EMBL/GenBank/DDBJ whole genome shotgun (WGS) entry which is preliminary data.</text>
</comment>
<sequence>MTLELQKFLRADGSPEKLKEQFGIISRRHGRYDNLVCFKYHMIDSPMGERIVQECRGIILDEEDNWNVVSRSFNKFFNIFEGHAAEIDWDTACVQEKLDGCLHEETSILTEDGAETIGNICRDNYQGKVISFNHDEQLFELDEIVGLSIQESSEDWYEIELENGTILILTGNHKVFLPEIDAYRRVDEISPGDQVLEKLDKTI</sequence>
<dbReference type="InterPro" id="IPR003587">
    <property type="entry name" value="Hint_dom_N"/>
</dbReference>
<dbReference type="EMBL" id="LAZR01009164">
    <property type="protein sequence ID" value="KKM74283.1"/>
    <property type="molecule type" value="Genomic_DNA"/>
</dbReference>
<dbReference type="SUPFAM" id="SSF51294">
    <property type="entry name" value="Hedgehog/intein (Hint) domain"/>
    <property type="match status" value="1"/>
</dbReference>
<dbReference type="InterPro" id="IPR006141">
    <property type="entry name" value="Intein_N"/>
</dbReference>
<dbReference type="Gene3D" id="2.170.16.10">
    <property type="entry name" value="Hedgehog/Intein (Hint) domain"/>
    <property type="match status" value="1"/>
</dbReference>
<evidence type="ECO:0000313" key="2">
    <source>
        <dbReference type="EMBL" id="KKM74283.1"/>
    </source>
</evidence>
<evidence type="ECO:0000259" key="1">
    <source>
        <dbReference type="SMART" id="SM00306"/>
    </source>
</evidence>
<feature type="domain" description="Hint" evidence="1">
    <location>
        <begin position="99"/>
        <end position="199"/>
    </location>
</feature>
<dbReference type="InterPro" id="IPR036844">
    <property type="entry name" value="Hint_dom_sf"/>
</dbReference>
<dbReference type="Pfam" id="PF09511">
    <property type="entry name" value="RNA_lig_T4_1"/>
    <property type="match status" value="1"/>
</dbReference>
<dbReference type="NCBIfam" id="TIGR01445">
    <property type="entry name" value="intein_Nterm"/>
    <property type="match status" value="1"/>
</dbReference>
<dbReference type="AlphaFoldDB" id="A0A0F9JX64"/>
<dbReference type="PROSITE" id="PS50817">
    <property type="entry name" value="INTEIN_N_TER"/>
    <property type="match status" value="1"/>
</dbReference>
<name>A0A0F9JX64_9ZZZZ</name>
<protein>
    <recommendedName>
        <fullName evidence="1">Hint domain-containing protein</fullName>
    </recommendedName>
</protein>
<proteinExistence type="predicted"/>
<organism evidence="2">
    <name type="scientific">marine sediment metagenome</name>
    <dbReference type="NCBI Taxonomy" id="412755"/>
    <lineage>
        <taxon>unclassified sequences</taxon>
        <taxon>metagenomes</taxon>
        <taxon>ecological metagenomes</taxon>
    </lineage>
</organism>
<dbReference type="CDD" id="cd00081">
    <property type="entry name" value="Hint"/>
    <property type="match status" value="1"/>
</dbReference>